<gene>
    <name evidence="6" type="ORF">NF556_19260</name>
</gene>
<protein>
    <submittedName>
        <fullName evidence="6">PIN domain-containing protein</fullName>
    </submittedName>
</protein>
<evidence type="ECO:0000256" key="3">
    <source>
        <dbReference type="ARBA" id="ARBA00022801"/>
    </source>
</evidence>
<keyword evidence="3" id="KW-0378">Hydrolase</keyword>
<keyword evidence="2" id="KW-0479">Metal-binding</keyword>
<keyword evidence="7" id="KW-1185">Reference proteome</keyword>
<evidence type="ECO:0000256" key="1">
    <source>
        <dbReference type="ARBA" id="ARBA00022722"/>
    </source>
</evidence>
<proteinExistence type="predicted"/>
<dbReference type="Pfam" id="PF13638">
    <property type="entry name" value="PIN_4"/>
    <property type="match status" value="1"/>
</dbReference>
<dbReference type="RefSeq" id="WP_252592804.1">
    <property type="nucleotide sequence ID" value="NZ_CP099489.1"/>
</dbReference>
<evidence type="ECO:0000256" key="2">
    <source>
        <dbReference type="ARBA" id="ARBA00022723"/>
    </source>
</evidence>
<dbReference type="EMBL" id="CP099489">
    <property type="protein sequence ID" value="USQ79700.1"/>
    <property type="molecule type" value="Genomic_DNA"/>
</dbReference>
<keyword evidence="1" id="KW-0540">Nuclease</keyword>
<name>A0ABY4YTW0_9MICO</name>
<evidence type="ECO:0000313" key="6">
    <source>
        <dbReference type="EMBL" id="USQ79700.1"/>
    </source>
</evidence>
<keyword evidence="4" id="KW-0460">Magnesium</keyword>
<accession>A0ABY4YTW0</accession>
<sequence length="151" mass="16871">MTAFGHRYVTDTNVLSQLGPRRRANAFFKENAVIPEEVLHEASGFPDIEALQANAHSTTARTLHWLSEVMRTVPEGETRLVDLYANLGNADPLVVACALEGREHDSQWLIRPEWIVVTDDGAVRDKAKEFELEVLNNSQFAARVDAADDEL</sequence>
<dbReference type="Gene3D" id="3.40.50.1010">
    <property type="entry name" value="5'-nuclease"/>
    <property type="match status" value="1"/>
</dbReference>
<feature type="domain" description="PIN" evidence="5">
    <location>
        <begin position="8"/>
        <end position="134"/>
    </location>
</feature>
<dbReference type="InterPro" id="IPR002716">
    <property type="entry name" value="PIN_dom"/>
</dbReference>
<organism evidence="6 7">
    <name type="scientific">Ornithinimicrobium faecis</name>
    <dbReference type="NCBI Taxonomy" id="2934158"/>
    <lineage>
        <taxon>Bacteria</taxon>
        <taxon>Bacillati</taxon>
        <taxon>Actinomycetota</taxon>
        <taxon>Actinomycetes</taxon>
        <taxon>Micrococcales</taxon>
        <taxon>Ornithinimicrobiaceae</taxon>
        <taxon>Ornithinimicrobium</taxon>
    </lineage>
</organism>
<dbReference type="InterPro" id="IPR029060">
    <property type="entry name" value="PIN-like_dom_sf"/>
</dbReference>
<reference evidence="6" key="1">
    <citation type="submission" date="2022-06" db="EMBL/GenBank/DDBJ databases">
        <title>Ornithinimicrobium HY1793.</title>
        <authorList>
            <person name="Huang Y."/>
        </authorList>
    </citation>
    <scope>NUCLEOTIDE SEQUENCE</scope>
    <source>
        <strain evidence="6">HY1793</strain>
    </source>
</reference>
<dbReference type="Proteomes" id="UP001056455">
    <property type="component" value="Chromosome"/>
</dbReference>
<dbReference type="SUPFAM" id="SSF88723">
    <property type="entry name" value="PIN domain-like"/>
    <property type="match status" value="1"/>
</dbReference>
<evidence type="ECO:0000256" key="4">
    <source>
        <dbReference type="ARBA" id="ARBA00022842"/>
    </source>
</evidence>
<evidence type="ECO:0000259" key="5">
    <source>
        <dbReference type="Pfam" id="PF13638"/>
    </source>
</evidence>
<evidence type="ECO:0000313" key="7">
    <source>
        <dbReference type="Proteomes" id="UP001056455"/>
    </source>
</evidence>